<reference evidence="1 2" key="2">
    <citation type="journal article" date="2022" name="Mol. Ecol. Resour.">
        <title>The genomes of chicory, endive, great burdock and yacon provide insights into Asteraceae paleo-polyploidization history and plant inulin production.</title>
        <authorList>
            <person name="Fan W."/>
            <person name="Wang S."/>
            <person name="Wang H."/>
            <person name="Wang A."/>
            <person name="Jiang F."/>
            <person name="Liu H."/>
            <person name="Zhao H."/>
            <person name="Xu D."/>
            <person name="Zhang Y."/>
        </authorList>
    </citation>
    <scope>NUCLEOTIDE SEQUENCE [LARGE SCALE GENOMIC DNA]</scope>
    <source>
        <strain evidence="2">cv. Yunnan</strain>
        <tissue evidence="1">Leaves</tissue>
    </source>
</reference>
<gene>
    <name evidence="1" type="ORF">L1987_12146</name>
</gene>
<reference evidence="2" key="1">
    <citation type="journal article" date="2022" name="Mol. Ecol. Resour.">
        <title>The genomes of chicory, endive, great burdock and yacon provide insights into Asteraceae palaeo-polyploidization history and plant inulin production.</title>
        <authorList>
            <person name="Fan W."/>
            <person name="Wang S."/>
            <person name="Wang H."/>
            <person name="Wang A."/>
            <person name="Jiang F."/>
            <person name="Liu H."/>
            <person name="Zhao H."/>
            <person name="Xu D."/>
            <person name="Zhang Y."/>
        </authorList>
    </citation>
    <scope>NUCLEOTIDE SEQUENCE [LARGE SCALE GENOMIC DNA]</scope>
    <source>
        <strain evidence="2">cv. Yunnan</strain>
    </source>
</reference>
<comment type="caution">
    <text evidence="1">The sequence shown here is derived from an EMBL/GenBank/DDBJ whole genome shotgun (WGS) entry which is preliminary data.</text>
</comment>
<protein>
    <submittedName>
        <fullName evidence="1">Uncharacterized protein</fullName>
    </submittedName>
</protein>
<sequence>MGLGSPHHKLPSSFFSFQNLTHLKLLKCAIHPLASFSGFGRLTSLCFYDVVITKSALLRFLSCCPKIKNFTLIENSSCFTESGCSDFVDLFQCLPLIEHLEMISYSIKFFALGVIPQKFTNAIVHLNFLCISELSFKKEDELCAVLLLVSRSPNIEKIKLETCSYSTRKVMSHTKDFFDLLGYSRISLEHLRELEITHFTGMKPEMDFVKVILAKSPMLEKVRLVFAEQINITDRLETLEGLLEFPRASSIAKVTFGRSRMC</sequence>
<proteinExistence type="predicted"/>
<dbReference type="Proteomes" id="UP001056120">
    <property type="component" value="Linkage Group LG04"/>
</dbReference>
<organism evidence="1 2">
    <name type="scientific">Smallanthus sonchifolius</name>
    <dbReference type="NCBI Taxonomy" id="185202"/>
    <lineage>
        <taxon>Eukaryota</taxon>
        <taxon>Viridiplantae</taxon>
        <taxon>Streptophyta</taxon>
        <taxon>Embryophyta</taxon>
        <taxon>Tracheophyta</taxon>
        <taxon>Spermatophyta</taxon>
        <taxon>Magnoliopsida</taxon>
        <taxon>eudicotyledons</taxon>
        <taxon>Gunneridae</taxon>
        <taxon>Pentapetalae</taxon>
        <taxon>asterids</taxon>
        <taxon>campanulids</taxon>
        <taxon>Asterales</taxon>
        <taxon>Asteraceae</taxon>
        <taxon>Asteroideae</taxon>
        <taxon>Heliantheae alliance</taxon>
        <taxon>Millerieae</taxon>
        <taxon>Smallanthus</taxon>
    </lineage>
</organism>
<keyword evidence="2" id="KW-1185">Reference proteome</keyword>
<evidence type="ECO:0000313" key="1">
    <source>
        <dbReference type="EMBL" id="KAI3818341.1"/>
    </source>
</evidence>
<evidence type="ECO:0000313" key="2">
    <source>
        <dbReference type="Proteomes" id="UP001056120"/>
    </source>
</evidence>
<name>A0ACB9JF88_9ASTR</name>
<accession>A0ACB9JF88</accession>
<dbReference type="EMBL" id="CM042021">
    <property type="protein sequence ID" value="KAI3818341.1"/>
    <property type="molecule type" value="Genomic_DNA"/>
</dbReference>